<gene>
    <name evidence="2" type="ORF">TWF694_001456</name>
</gene>
<comment type="caution">
    <text evidence="2">The sequence shown here is derived from an EMBL/GenBank/DDBJ whole genome shotgun (WGS) entry which is preliminary data.</text>
</comment>
<feature type="compositionally biased region" description="Low complexity" evidence="1">
    <location>
        <begin position="91"/>
        <end position="107"/>
    </location>
</feature>
<feature type="compositionally biased region" description="Low complexity" evidence="1">
    <location>
        <begin position="115"/>
        <end position="124"/>
    </location>
</feature>
<dbReference type="AlphaFoldDB" id="A0AAV9XY73"/>
<evidence type="ECO:0000256" key="1">
    <source>
        <dbReference type="SAM" id="MobiDB-lite"/>
    </source>
</evidence>
<organism evidence="2 3">
    <name type="scientific">Orbilia ellipsospora</name>
    <dbReference type="NCBI Taxonomy" id="2528407"/>
    <lineage>
        <taxon>Eukaryota</taxon>
        <taxon>Fungi</taxon>
        <taxon>Dikarya</taxon>
        <taxon>Ascomycota</taxon>
        <taxon>Pezizomycotina</taxon>
        <taxon>Orbiliomycetes</taxon>
        <taxon>Orbiliales</taxon>
        <taxon>Orbiliaceae</taxon>
        <taxon>Orbilia</taxon>
    </lineage>
</organism>
<accession>A0AAV9XY73</accession>
<protein>
    <submittedName>
        <fullName evidence="2">Uncharacterized protein</fullName>
    </submittedName>
</protein>
<feature type="region of interest" description="Disordered" evidence="1">
    <location>
        <begin position="91"/>
        <end position="124"/>
    </location>
</feature>
<evidence type="ECO:0000313" key="2">
    <source>
        <dbReference type="EMBL" id="KAK6544773.1"/>
    </source>
</evidence>
<proteinExistence type="predicted"/>
<dbReference type="EMBL" id="JAVHJO010000001">
    <property type="protein sequence ID" value="KAK6544773.1"/>
    <property type="molecule type" value="Genomic_DNA"/>
</dbReference>
<keyword evidence="3" id="KW-1185">Reference proteome</keyword>
<name>A0AAV9XY73_9PEZI</name>
<reference evidence="2 3" key="1">
    <citation type="submission" date="2019-10" db="EMBL/GenBank/DDBJ databases">
        <authorList>
            <person name="Palmer J.M."/>
        </authorList>
    </citation>
    <scope>NUCLEOTIDE SEQUENCE [LARGE SCALE GENOMIC DNA]</scope>
    <source>
        <strain evidence="2 3">TWF694</strain>
    </source>
</reference>
<evidence type="ECO:0000313" key="3">
    <source>
        <dbReference type="Proteomes" id="UP001365542"/>
    </source>
</evidence>
<sequence>MWGLSTRALASELSQKDLVTTTVYETVSSPNNTTLVLQCGTSLPQCNRMTWGGLGSFSGYSGSTNSTDLESTAMDSTITGSTSIYLTSTDSKSTSLTSTTSTSTNPTPTEPSPTTPSATGGAPAASSSFVLQGSGVFSNYMFQFNGEDGRVLLGQLGQYSLVSFQLSQEGVLQNAADPSQIMFARYNSTVAQLLSDSGQDQTIVDVIREVRLGGDEDIISTDYRTGWFWDTATNQPALNYGNAVRSEEDYLRKGRCTQSLFAA</sequence>
<dbReference type="Proteomes" id="UP001365542">
    <property type="component" value="Unassembled WGS sequence"/>
</dbReference>